<accession>A0A9X1NEM0</accession>
<evidence type="ECO:0008006" key="4">
    <source>
        <dbReference type="Google" id="ProtNLM"/>
    </source>
</evidence>
<evidence type="ECO:0000256" key="1">
    <source>
        <dbReference type="SAM" id="Coils"/>
    </source>
</evidence>
<dbReference type="Pfam" id="PF13558">
    <property type="entry name" value="SbcC_Walker_B"/>
    <property type="match status" value="1"/>
</dbReference>
<dbReference type="Proteomes" id="UP001138997">
    <property type="component" value="Unassembled WGS sequence"/>
</dbReference>
<keyword evidence="1" id="KW-0175">Coiled coil</keyword>
<dbReference type="InterPro" id="IPR027417">
    <property type="entry name" value="P-loop_NTPase"/>
</dbReference>
<comment type="caution">
    <text evidence="2">The sequence shown here is derived from an EMBL/GenBank/DDBJ whole genome shotgun (WGS) entry which is preliminary data.</text>
</comment>
<name>A0A9X1NEM0_9ACTN</name>
<evidence type="ECO:0000313" key="2">
    <source>
        <dbReference type="EMBL" id="MCD5312405.1"/>
    </source>
</evidence>
<gene>
    <name evidence="2" type="ORF">LR394_15965</name>
</gene>
<protein>
    <recommendedName>
        <fullName evidence="4">ATP-dependent exonuclease SbcCD, C subunit-like protein</fullName>
    </recommendedName>
</protein>
<keyword evidence="3" id="KW-1185">Reference proteome</keyword>
<dbReference type="SUPFAM" id="SSF52540">
    <property type="entry name" value="P-loop containing nucleoside triphosphate hydrolases"/>
    <property type="match status" value="1"/>
</dbReference>
<dbReference type="Gene3D" id="3.40.50.300">
    <property type="entry name" value="P-loop containing nucleotide triphosphate hydrolases"/>
    <property type="match status" value="1"/>
</dbReference>
<feature type="coiled-coil region" evidence="1">
    <location>
        <begin position="685"/>
        <end position="729"/>
    </location>
</feature>
<evidence type="ECO:0000313" key="3">
    <source>
        <dbReference type="Proteomes" id="UP001138997"/>
    </source>
</evidence>
<sequence length="1120" mass="126529">MVDLENPSSSSGFRLRRLEVWNWGTFHHKVWSLEIAGGHALVTGDIGSGKSTLVDAVTTLLLPANRISYNKAAGAQNRERDLRSYVLGHHKFERNELTGNTRPVPLRSPGQDYSALVAVFASDEAVVSLAQVYWLKEGQAGQPERMFVVADHELSISGDLAGFGSEIAALKRRLKKQPGTGVHDSFPPYGNDFRRRMGIASDQAMELFHQTVSMKSVSNLNDFVRTHMLEPFDADRWINQILLHFEDLTQAHDAVVRARRQLDALSPILEEGSRYDALSAQQARLAEVRAHLPYFTAARRLDAFAADTEASEKRIDALLQESSQLTERSGELGSKREQLQLQRAGLGGDRLHVLEESIARAMTERERRRVTAEKVNDLLGRLELTPVTGAPGFVQMREALDGVRPGLEAAGAEIDNRLTDIAVEQKEIKTDSDEIRDELASLQQRRSNIPRRSLQLREELCEHLGVGTETLPFAGELIQVREDAAAWEGAAERVLHGFGLSLLVPNSHYGSVAAWINDRHLGVRLVYYRVPATLASTNRHQVPGPETLFHRLEIKADSEFYGWIERELSSRASHVCAVSMDVFRQEERAVTVTGQIKESRRHVKDDSKAIDDRRNYVLGWSNQAKVDALLAQALELNERRQLLASEQKSLLGQREELRRKGTALDQLDVYQTYDDLDHESVGRQIARDQAEKDDIERSSKDLERITEELKAVADEIQALAGRIAQTSENLGRARGDLERAQAGQLECRAVLKAAEQVPAPEAMSSYVPDPAPVTADAWQNWQRTTSDTVNSEIDRRQKLLRTCESTLVRLISAFREANRTETVDMDASVEALPDYRAMHHRLLQDDLPRFEAEFKNFLNTNTIRDIAMFRSKLAQEEELIRERVGRINMSLADIDYNPGRYITLETTRTPNIEIRDFRSELHACTDEALGGDGEQYSEQKFLQVQKLVERFRGRAGQVDADKAWTKRVTDVRNWFVFSASERHRDDDSEFETYTDSAGKSGGQKEKLAYTILAASLAYQFQLDGEQEKTFRFVVIDEAFGRGSDESTRFALTLFRRIGLQLLIVTPLQKIHVIEPYVDAVGFVENKTGSNSRLQTLTIEEFRARRERHRMVDVVKVETVS</sequence>
<organism evidence="2 3">
    <name type="scientific">Kineosporia babensis</name>
    <dbReference type="NCBI Taxonomy" id="499548"/>
    <lineage>
        <taxon>Bacteria</taxon>
        <taxon>Bacillati</taxon>
        <taxon>Actinomycetota</taxon>
        <taxon>Actinomycetes</taxon>
        <taxon>Kineosporiales</taxon>
        <taxon>Kineosporiaceae</taxon>
        <taxon>Kineosporia</taxon>
    </lineage>
</organism>
<dbReference type="AlphaFoldDB" id="A0A9X1NEM0"/>
<dbReference type="EMBL" id="JAJOMB010000007">
    <property type="protein sequence ID" value="MCD5312405.1"/>
    <property type="molecule type" value="Genomic_DNA"/>
</dbReference>
<dbReference type="RefSeq" id="WP_231442570.1">
    <property type="nucleotide sequence ID" value="NZ_JAJOMB010000007.1"/>
</dbReference>
<reference evidence="2" key="1">
    <citation type="submission" date="2021-11" db="EMBL/GenBank/DDBJ databases">
        <title>Streptomyces corallinus and Kineosporia corallina sp. nov., two new coral-derived marine actinobacteria.</title>
        <authorList>
            <person name="Buangrab K."/>
            <person name="Sutthacheep M."/>
            <person name="Yeemin T."/>
            <person name="Harunari E."/>
            <person name="Igarashi Y."/>
            <person name="Sripreechasak P."/>
            <person name="Kanchanasin P."/>
            <person name="Tanasupawat S."/>
            <person name="Phongsopitanun W."/>
        </authorList>
    </citation>
    <scope>NUCLEOTIDE SEQUENCE</scope>
    <source>
        <strain evidence="2">JCM 31032</strain>
    </source>
</reference>
<dbReference type="Pfam" id="PF13555">
    <property type="entry name" value="AAA_29"/>
    <property type="match status" value="1"/>
</dbReference>
<proteinExistence type="predicted"/>